<name>A0A7W4IJK3_9PROT</name>
<protein>
    <submittedName>
        <fullName evidence="1">BrnT family toxin</fullName>
    </submittedName>
</protein>
<dbReference type="Pfam" id="PF04365">
    <property type="entry name" value="BrnT_toxin"/>
    <property type="match status" value="1"/>
</dbReference>
<reference evidence="3 4" key="1">
    <citation type="submission" date="2020-04" db="EMBL/GenBank/DDBJ databases">
        <title>Description of novel Gluconacetobacter.</title>
        <authorList>
            <person name="Sombolestani A."/>
        </authorList>
    </citation>
    <scope>NUCLEOTIDE SEQUENCE [LARGE SCALE GENOMIC DNA]</scope>
    <source>
        <strain evidence="2 3">LMG 1728</strain>
        <strain evidence="1 4">LMG 1731</strain>
    </source>
</reference>
<dbReference type="Proteomes" id="UP000561077">
    <property type="component" value="Unassembled WGS sequence"/>
</dbReference>
<keyword evidence="3" id="KW-1185">Reference proteome</keyword>
<proteinExistence type="predicted"/>
<evidence type="ECO:0000313" key="1">
    <source>
        <dbReference type="EMBL" id="MBB2164046.1"/>
    </source>
</evidence>
<accession>A0A7W4IJK3</accession>
<dbReference type="AlphaFoldDB" id="A0A7W4IJK3"/>
<comment type="caution">
    <text evidence="1">The sequence shown here is derived from an EMBL/GenBank/DDBJ whole genome shotgun (WGS) entry which is preliminary data.</text>
</comment>
<dbReference type="EMBL" id="JABEQO010000005">
    <property type="protein sequence ID" value="MBB2164046.1"/>
    <property type="molecule type" value="Genomic_DNA"/>
</dbReference>
<evidence type="ECO:0000313" key="4">
    <source>
        <dbReference type="Proteomes" id="UP000561077"/>
    </source>
</evidence>
<dbReference type="InterPro" id="IPR007460">
    <property type="entry name" value="BrnT_toxin"/>
</dbReference>
<dbReference type="Proteomes" id="UP000540490">
    <property type="component" value="Unassembled WGS sequence"/>
</dbReference>
<evidence type="ECO:0000313" key="3">
    <source>
        <dbReference type="Proteomes" id="UP000540490"/>
    </source>
</evidence>
<dbReference type="Gene3D" id="3.10.450.530">
    <property type="entry name" value="Ribonuclease toxin, BrnT, of type II toxin-antitoxin system"/>
    <property type="match status" value="1"/>
</dbReference>
<sequence>MQWVWSKKKDEINRQKHNGISLAIGARLLENDPNALTEPDPHEDGDRWQTIGKLEGYFFVVHTDLEEMYDGTEQGRIISVRQATRAEIRRYESRFTA</sequence>
<gene>
    <name evidence="2" type="ORF">HLH25_03680</name>
    <name evidence="1" type="ORF">HLH26_05740</name>
</gene>
<dbReference type="EMBL" id="JABEQN010000003">
    <property type="protein sequence ID" value="MBB2192750.1"/>
    <property type="molecule type" value="Genomic_DNA"/>
</dbReference>
<dbReference type="RefSeq" id="WP_182972785.1">
    <property type="nucleotide sequence ID" value="NZ_JABEQN010000003.1"/>
</dbReference>
<evidence type="ECO:0000313" key="2">
    <source>
        <dbReference type="EMBL" id="MBB2192750.1"/>
    </source>
</evidence>
<organism evidence="1 4">
    <name type="scientific">Gluconacetobacter dulcium</name>
    <dbReference type="NCBI Taxonomy" id="2729096"/>
    <lineage>
        <taxon>Bacteria</taxon>
        <taxon>Pseudomonadati</taxon>
        <taxon>Pseudomonadota</taxon>
        <taxon>Alphaproteobacteria</taxon>
        <taxon>Acetobacterales</taxon>
        <taxon>Acetobacteraceae</taxon>
        <taxon>Gluconacetobacter</taxon>
    </lineage>
</organism>
<dbReference type="InterPro" id="IPR038573">
    <property type="entry name" value="BrnT_sf"/>
</dbReference>